<reference evidence="2 3" key="2">
    <citation type="journal article" date="2013" name="PLoS Genet.">
        <title>Comparative genome structure, secondary metabolite, and effector coding capacity across Cochliobolus pathogens.</title>
        <authorList>
            <person name="Condon B.J."/>
            <person name="Leng Y."/>
            <person name="Wu D."/>
            <person name="Bushley K.E."/>
            <person name="Ohm R.A."/>
            <person name="Otillar R."/>
            <person name="Martin J."/>
            <person name="Schackwitz W."/>
            <person name="Grimwood J."/>
            <person name="MohdZainudin N."/>
            <person name="Xue C."/>
            <person name="Wang R."/>
            <person name="Manning V.A."/>
            <person name="Dhillon B."/>
            <person name="Tu Z.J."/>
            <person name="Steffenson B.J."/>
            <person name="Salamov A."/>
            <person name="Sun H."/>
            <person name="Lowry S."/>
            <person name="LaButti K."/>
            <person name="Han J."/>
            <person name="Copeland A."/>
            <person name="Lindquist E."/>
            <person name="Barry K."/>
            <person name="Schmutz J."/>
            <person name="Baker S.E."/>
            <person name="Ciuffetti L.M."/>
            <person name="Grigoriev I.V."/>
            <person name="Zhong S."/>
            <person name="Turgeon B.G."/>
        </authorList>
    </citation>
    <scope>NUCLEOTIDE SEQUENCE [LARGE SCALE GENOMIC DNA]</scope>
    <source>
        <strain evidence="3">28A</strain>
    </source>
</reference>
<proteinExistence type="predicted"/>
<reference evidence="2 3" key="1">
    <citation type="journal article" date="2012" name="PLoS Pathog.">
        <title>Diverse lifestyles and strategies of plant pathogenesis encoded in the genomes of eighteen Dothideomycetes fungi.</title>
        <authorList>
            <person name="Ohm R.A."/>
            <person name="Feau N."/>
            <person name="Henrissat B."/>
            <person name="Schoch C.L."/>
            <person name="Horwitz B.A."/>
            <person name="Barry K.W."/>
            <person name="Condon B.J."/>
            <person name="Copeland A.C."/>
            <person name="Dhillon B."/>
            <person name="Glaser F."/>
            <person name="Hesse C.N."/>
            <person name="Kosti I."/>
            <person name="LaButti K."/>
            <person name="Lindquist E.A."/>
            <person name="Lucas S."/>
            <person name="Salamov A.A."/>
            <person name="Bradshaw R.E."/>
            <person name="Ciuffetti L."/>
            <person name="Hamelin R.C."/>
            <person name="Kema G.H.J."/>
            <person name="Lawrence C."/>
            <person name="Scott J.A."/>
            <person name="Spatafora J.W."/>
            <person name="Turgeon B.G."/>
            <person name="de Wit P.J.G.M."/>
            <person name="Zhong S."/>
            <person name="Goodwin S.B."/>
            <person name="Grigoriev I.V."/>
        </authorList>
    </citation>
    <scope>NUCLEOTIDE SEQUENCE [LARGE SCALE GENOMIC DNA]</scope>
    <source>
        <strain evidence="3">28A</strain>
    </source>
</reference>
<organism evidence="2 3">
    <name type="scientific">Exserohilum turcicum (strain 28A)</name>
    <name type="common">Northern leaf blight fungus</name>
    <name type="synonym">Setosphaeria turcica</name>
    <dbReference type="NCBI Taxonomy" id="671987"/>
    <lineage>
        <taxon>Eukaryota</taxon>
        <taxon>Fungi</taxon>
        <taxon>Dikarya</taxon>
        <taxon>Ascomycota</taxon>
        <taxon>Pezizomycotina</taxon>
        <taxon>Dothideomycetes</taxon>
        <taxon>Pleosporomycetidae</taxon>
        <taxon>Pleosporales</taxon>
        <taxon>Pleosporineae</taxon>
        <taxon>Pleosporaceae</taxon>
        <taxon>Exserohilum</taxon>
    </lineage>
</organism>
<dbReference type="OrthoDB" id="515692at2759"/>
<dbReference type="EMBL" id="KB908493">
    <property type="protein sequence ID" value="EOA90046.1"/>
    <property type="molecule type" value="Genomic_DNA"/>
</dbReference>
<dbReference type="eggNOG" id="ENOG502SPRK">
    <property type="taxonomic scope" value="Eukaryota"/>
</dbReference>
<gene>
    <name evidence="2" type="ORF">SETTUDRAFT_167005</name>
</gene>
<evidence type="ECO:0000313" key="3">
    <source>
        <dbReference type="Proteomes" id="UP000016935"/>
    </source>
</evidence>
<dbReference type="RefSeq" id="XP_008021983.1">
    <property type="nucleotide sequence ID" value="XM_008023792.1"/>
</dbReference>
<dbReference type="AlphaFoldDB" id="R0IZT6"/>
<dbReference type="InterPro" id="IPR056632">
    <property type="entry name" value="DUF7730"/>
</dbReference>
<accession>R0IZT6</accession>
<dbReference type="Proteomes" id="UP000016935">
    <property type="component" value="Unassembled WGS sequence"/>
</dbReference>
<feature type="domain" description="DUF7730" evidence="1">
    <location>
        <begin position="29"/>
        <end position="93"/>
    </location>
</feature>
<sequence length="244" mass="28083">MPELPPAPYGWLGPWSDPCMNIVHEQNGKLSKGYNIGIMGFLLSCKQAYAEGMHVLFSENCINIQSESLLLHLPQLITFNRLASITSLEVVITAHRVQKEDEKAYFNWDHLKPILDNISTHCHHLRSLCLSFMFADGSHGILDSPALSWIDTFHNSMQLRKMRIELPTQAYWTARHCWPESHCQSMESYPLEDAINGALSEWLWRSLDDEKPIVQIRSTERYPYPPLKLPVAENWNMNLESSGY</sequence>
<evidence type="ECO:0000259" key="1">
    <source>
        <dbReference type="Pfam" id="PF24864"/>
    </source>
</evidence>
<dbReference type="PANTHER" id="PTHR38790:SF4">
    <property type="entry name" value="2EXR DOMAIN-CONTAINING PROTEIN"/>
    <property type="match status" value="1"/>
</dbReference>
<keyword evidence="3" id="KW-1185">Reference proteome</keyword>
<dbReference type="STRING" id="671987.R0IZT6"/>
<dbReference type="PANTHER" id="PTHR38790">
    <property type="entry name" value="2EXR DOMAIN-CONTAINING PROTEIN-RELATED"/>
    <property type="match status" value="1"/>
</dbReference>
<dbReference type="Pfam" id="PF24864">
    <property type="entry name" value="DUF7730"/>
    <property type="match status" value="1"/>
</dbReference>
<name>R0IZT6_EXST2</name>
<dbReference type="HOGENOM" id="CLU_1262374_0_0_1"/>
<dbReference type="GeneID" id="19400011"/>
<evidence type="ECO:0000313" key="2">
    <source>
        <dbReference type="EMBL" id="EOA90046.1"/>
    </source>
</evidence>
<protein>
    <recommendedName>
        <fullName evidence="1">DUF7730 domain-containing protein</fullName>
    </recommendedName>
</protein>